<feature type="coiled-coil region" evidence="1">
    <location>
        <begin position="1395"/>
        <end position="1429"/>
    </location>
</feature>
<feature type="compositionally biased region" description="Polar residues" evidence="2">
    <location>
        <begin position="532"/>
        <end position="564"/>
    </location>
</feature>
<feature type="region of interest" description="Disordered" evidence="2">
    <location>
        <begin position="1896"/>
        <end position="1928"/>
    </location>
</feature>
<feature type="compositionally biased region" description="Basic and acidic residues" evidence="2">
    <location>
        <begin position="2018"/>
        <end position="2029"/>
    </location>
</feature>
<feature type="compositionally biased region" description="Low complexity" evidence="2">
    <location>
        <begin position="1202"/>
        <end position="1220"/>
    </location>
</feature>
<feature type="compositionally biased region" description="Low complexity" evidence="2">
    <location>
        <begin position="2030"/>
        <end position="2040"/>
    </location>
</feature>
<feature type="compositionally biased region" description="Polar residues" evidence="2">
    <location>
        <begin position="947"/>
        <end position="968"/>
    </location>
</feature>
<feature type="region of interest" description="Disordered" evidence="2">
    <location>
        <begin position="376"/>
        <end position="400"/>
    </location>
</feature>
<proteinExistence type="predicted"/>
<feature type="compositionally biased region" description="Basic and acidic residues" evidence="2">
    <location>
        <begin position="185"/>
        <end position="204"/>
    </location>
</feature>
<feature type="compositionally biased region" description="Polar residues" evidence="2">
    <location>
        <begin position="1344"/>
        <end position="1361"/>
    </location>
</feature>
<feature type="compositionally biased region" description="Low complexity" evidence="2">
    <location>
        <begin position="224"/>
        <end position="234"/>
    </location>
</feature>
<evidence type="ECO:0000256" key="1">
    <source>
        <dbReference type="SAM" id="Coils"/>
    </source>
</evidence>
<feature type="compositionally biased region" description="Polar residues" evidence="2">
    <location>
        <begin position="1594"/>
        <end position="1604"/>
    </location>
</feature>
<feature type="compositionally biased region" description="Polar residues" evidence="2">
    <location>
        <begin position="1663"/>
        <end position="1682"/>
    </location>
</feature>
<evidence type="ECO:0000313" key="3">
    <source>
        <dbReference type="EnsemblMetazoa" id="BGLB025299-PA"/>
    </source>
</evidence>
<feature type="compositionally biased region" description="Polar residues" evidence="2">
    <location>
        <begin position="1690"/>
        <end position="1719"/>
    </location>
</feature>
<feature type="compositionally biased region" description="Basic and acidic residues" evidence="2">
    <location>
        <begin position="87"/>
        <end position="144"/>
    </location>
</feature>
<feature type="region of interest" description="Disordered" evidence="2">
    <location>
        <begin position="1946"/>
        <end position="1981"/>
    </location>
</feature>
<feature type="region of interest" description="Disordered" evidence="2">
    <location>
        <begin position="2009"/>
        <end position="2052"/>
    </location>
</feature>
<evidence type="ECO:0000313" key="4">
    <source>
        <dbReference type="Proteomes" id="UP000076420"/>
    </source>
</evidence>
<feature type="compositionally biased region" description="Low complexity" evidence="2">
    <location>
        <begin position="880"/>
        <end position="890"/>
    </location>
</feature>
<feature type="region of interest" description="Disordered" evidence="2">
    <location>
        <begin position="934"/>
        <end position="969"/>
    </location>
</feature>
<keyword evidence="1" id="KW-0175">Coiled coil</keyword>
<dbReference type="OrthoDB" id="6158850at2759"/>
<dbReference type="VEuPathDB" id="VectorBase:BGLB025299"/>
<accession>A0A2C9KZC1</accession>
<dbReference type="Proteomes" id="UP000076420">
    <property type="component" value="Unassembled WGS sequence"/>
</dbReference>
<dbReference type="EnsemblMetazoa" id="BGLB025299-RA">
    <property type="protein sequence ID" value="BGLB025299-PA"/>
    <property type="gene ID" value="BGLB025299"/>
</dbReference>
<organism evidence="3 4">
    <name type="scientific">Biomphalaria glabrata</name>
    <name type="common">Bloodfluke planorb</name>
    <name type="synonym">Freshwater snail</name>
    <dbReference type="NCBI Taxonomy" id="6526"/>
    <lineage>
        <taxon>Eukaryota</taxon>
        <taxon>Metazoa</taxon>
        <taxon>Spiralia</taxon>
        <taxon>Lophotrochozoa</taxon>
        <taxon>Mollusca</taxon>
        <taxon>Gastropoda</taxon>
        <taxon>Heterobranchia</taxon>
        <taxon>Euthyneura</taxon>
        <taxon>Panpulmonata</taxon>
        <taxon>Hygrophila</taxon>
        <taxon>Lymnaeoidea</taxon>
        <taxon>Planorbidae</taxon>
        <taxon>Biomphalaria</taxon>
    </lineage>
</organism>
<feature type="region of interest" description="Disordered" evidence="2">
    <location>
        <begin position="1344"/>
        <end position="1394"/>
    </location>
</feature>
<dbReference type="EnsemblMetazoa" id="BGLB025299-RC">
    <property type="protein sequence ID" value="BGLB025299-PC"/>
    <property type="gene ID" value="BGLB025299"/>
</dbReference>
<feature type="region of interest" description="Disordered" evidence="2">
    <location>
        <begin position="1590"/>
        <end position="1758"/>
    </location>
</feature>
<dbReference type="RefSeq" id="XP_013094954.2">
    <property type="nucleotide sequence ID" value="XM_013239500.2"/>
</dbReference>
<sequence>MKKLAMNFLKTADEKLRSIGKHQPATVVQTQNFTFYKSPPIQEEEKRQSKQKEVTQQDKTECQAIVTPLDTSTKESSAMSSRAIARGLRERNTVRGADELERAEIKRRSRSEGPNRRVRQSMDEREGGKKQTYDGGGRYRRELDSPDSDDSDDVMRPAAHESDSESDREKWTKNPLIVRRVKRSDKKEGEKRYSGAEKSSHFKNNESYFQDPNGSGGSQGGSNSGSRDSGRGNSKYQKLEEMRKRRLNLSVTSDEESTPASRISRLRQRAIQSGLGEQTQTSLHPIRPVDVSQYDNVKILRQQNQNNAVSLLQKNVSNSSKSNPPQHTAVKQLSANESKSFLQSAQNQKSVFSNVQNQTPSGQTPVYQQAGVVHRHSFTQPTSKQAPARPPPPNISGTRQSLYSVQDTNRALYNSSPEVTVRKFSTQVRIPSADSILESNPPMNSRVTNQNISYTQNTGASQAAPKSQFNEVVELRLKNFRTDKMRAQQKPSKSELIQADKYGMSEDSLDELIESNIQYLDSELDKEKAKRNSQVVSRSSSLPDPRRMTTNASSGPTLQEPRSFQVQASTSIQFHVSLPIDSRNDNQSGPPLIKIAPSNSIDYHTRDNQFRSQPDVVPRKYSYDSHAKTSRPNSEYFDRDDLSKSDSQLNAQVVIPSYMGNNLHPNQAYARGCMSDMNLRSDVANSLQVPLSEKGMFSDVEYDIEVSERVKKWETYMKVQDLSNEKKNANLTTIQENNEIEALMLPSEVRKSVLLNKQGEFGMYPKETKPSLLTKPRNFSSDTSINKSSDSPKLFSVETNAHRFFQVIQDPQTQPKLGAHSHSISSILRAPITINADKNFMSAKELHQYMLANRQSALPATSGPMIASSQAVIHYAPGYSPSSSQDESSSLTKRSPVLKQRDSLKRVSRYQDELEEISNVKSDSVISLRRRFDTDSATVTSEDDQKSVSTVSARLSRPSQNDSESSDWTKMIPGYQSKIKDLDVWSPNLESTQGVPVSIERVTARTLQTIPFSEDPFWKEIEEMTTFDPSTMAGHLSSGNAQDRSHLIEKVKSQYQVELIPPHSSTLPNQPRSNLLSNKDRMHRSKSLYTPNIAPLTINVDKMSSTISALDDVLDDISRSSIERKQLSPKKRAFETESTKVAPLASVYTEGNQSGYKLGTSQHGFVKPNNEPATKAFDVNSFNQIKTEQVSVSKQPLQFYQQQRQQNQQNGGSQPNRQSQMLPGANNNNYQLDPDLLKQKLLSTGLVVETDTEDSVPSATYRNSSDIARSSYNGATYPANTQFHDSAPTYIPKPIESNPQIKSFIPKGSSALDEIQKALEPFSTSYQPGPESLYGTSTLESFKSSGFDTTRGPQTKSTGWSYQPPALEYKSYQPSTTERMSSTEPSLASTTSNTLQKVNESMDDLKDLAQTVEKRINIIKAKLQSADEKSLDNILSSLKKLTPEVKTGEEDVSSFEDYYTNKKSKLSDALSELDRIYKSLEISHEEMASVKERGKYKHYRPTKSSDCFLAPQPKSEHLKPMQTRISSFYIPGLDNRNKQLDKDTESEFDILSKSFQAIVDEVNQTTDLFSKNRADNTAPETQKQTFKITLKPGESSQSSVTPKSISGVHDPYNDFTSSKTNKSQEVKPKFGRFRSKLQETGESDQNINTTISKLQETGESDLSIKTTRSKSVPELQSGNSEVADSKLEESSSGDSIIATSMSNSALTNNTSTQQAVSKGQRSRVRPVRDNKIIQDDRAIRRGSNEKIMPSPQPSPKVTRKIIYNNGLDLDKKQSNSSSFQDVSSDGAILILPKEQLHKVKAMAQLPDSKRQDSDQNSVSLTVLSPATQKKIPPPTAAKPVNRPELINNPIKSQIFPPSKQELQRVNVNLQLNTNNDSSGSSGVTLTSSTASTASINLTPPVFDGAPPKLQHSLNADSEGSQGGGQRSKRKLGLGVALMLDKFSAGEEGGDQMKKRLGTRSAPDLCTSGDGLEKAASAKNEDTKSVLQVQLSGNQLAKPISLTVSEKSPLMRTTTVSSLERKLTDPESKGHSSGTSSPSSPINKPPQHPWKRLLSDPDRAIESTETASIGSPKIISKIFKTVNVEGVVSKVSETSPVVRRVRPSNRKIQTETDNIRPHSFHELLSYFETRHKRVDQLRKCASDDAVYSQVLVDKMFQSEPDLSILENDLGKKNVVLKLEMKVIS</sequence>
<feature type="region of interest" description="Disordered" evidence="2">
    <location>
        <begin position="877"/>
        <end position="896"/>
    </location>
</feature>
<feature type="compositionally biased region" description="Basic and acidic residues" evidence="2">
    <location>
        <begin position="617"/>
        <end position="627"/>
    </location>
</feature>
<feature type="region of interest" description="Disordered" evidence="2">
    <location>
        <begin position="524"/>
        <end position="564"/>
    </location>
</feature>
<feature type="region of interest" description="Disordered" evidence="2">
    <location>
        <begin position="1202"/>
        <end position="1232"/>
    </location>
</feature>
<feature type="compositionally biased region" description="Basic and acidic residues" evidence="2">
    <location>
        <begin position="1726"/>
        <end position="1744"/>
    </location>
</feature>
<protein>
    <submittedName>
        <fullName evidence="3">Uncharacterized protein</fullName>
    </submittedName>
</protein>
<evidence type="ECO:0000256" key="2">
    <source>
        <dbReference type="SAM" id="MobiDB-lite"/>
    </source>
</evidence>
<feature type="compositionally biased region" description="Gly residues" evidence="2">
    <location>
        <begin position="214"/>
        <end position="223"/>
    </location>
</feature>
<feature type="compositionally biased region" description="Polar residues" evidence="2">
    <location>
        <begin position="69"/>
        <end position="80"/>
    </location>
</feature>
<dbReference type="VEuPathDB" id="VectorBase:BGLAX_051328"/>
<feature type="region of interest" description="Disordered" evidence="2">
    <location>
        <begin position="580"/>
        <end position="644"/>
    </location>
</feature>
<feature type="compositionally biased region" description="Polar residues" evidence="2">
    <location>
        <begin position="1638"/>
        <end position="1657"/>
    </location>
</feature>
<reference evidence="3" key="1">
    <citation type="submission" date="2020-05" db="UniProtKB">
        <authorList>
            <consortium name="EnsemblMetazoa"/>
        </authorList>
    </citation>
    <scope>IDENTIFICATION</scope>
    <source>
        <strain evidence="3">BB02</strain>
    </source>
</reference>
<feature type="compositionally biased region" description="Basic and acidic residues" evidence="2">
    <location>
        <begin position="153"/>
        <end position="172"/>
    </location>
</feature>
<feature type="compositionally biased region" description="Polar residues" evidence="2">
    <location>
        <begin position="1372"/>
        <end position="1394"/>
    </location>
</feature>
<feature type="compositionally biased region" description="Basic and acidic residues" evidence="2">
    <location>
        <begin position="43"/>
        <end position="61"/>
    </location>
</feature>
<feature type="region of interest" description="Disordered" evidence="2">
    <location>
        <begin position="36"/>
        <end position="265"/>
    </location>
</feature>
<name>A0A2C9KZC1_BIOGL</name>
<gene>
    <name evidence="3" type="primary">106078594</name>
</gene>